<protein>
    <recommendedName>
        <fullName evidence="8">Pentatricopeptide repeat-containing protein</fullName>
    </recommendedName>
</protein>
<keyword evidence="1" id="KW-0677">Repeat</keyword>
<dbReference type="EMBL" id="BQKI01000081">
    <property type="protein sequence ID" value="GJN29443.1"/>
    <property type="molecule type" value="Genomic_DNA"/>
</dbReference>
<dbReference type="InterPro" id="IPR046848">
    <property type="entry name" value="E_motif"/>
</dbReference>
<dbReference type="PROSITE" id="PS51375">
    <property type="entry name" value="PPR"/>
    <property type="match status" value="4"/>
</dbReference>
<dbReference type="PANTHER" id="PTHR47926">
    <property type="entry name" value="PENTATRICOPEPTIDE REPEAT-CONTAINING PROTEIN"/>
    <property type="match status" value="1"/>
</dbReference>
<evidence type="ECO:0000256" key="2">
    <source>
        <dbReference type="ARBA" id="ARBA00022946"/>
    </source>
</evidence>
<dbReference type="GO" id="GO:0003723">
    <property type="term" value="F:RNA binding"/>
    <property type="evidence" value="ECO:0007669"/>
    <property type="project" value="InterPro"/>
</dbReference>
<evidence type="ECO:0000256" key="1">
    <source>
        <dbReference type="ARBA" id="ARBA00022737"/>
    </source>
</evidence>
<evidence type="ECO:0008006" key="8">
    <source>
        <dbReference type="Google" id="ProtNLM"/>
    </source>
</evidence>
<dbReference type="Pfam" id="PF01535">
    <property type="entry name" value="PPR"/>
    <property type="match status" value="3"/>
</dbReference>
<accession>A0AAV5F178</accession>
<dbReference type="AlphaFoldDB" id="A0AAV5F178"/>
<feature type="repeat" description="PPR" evidence="4">
    <location>
        <begin position="459"/>
        <end position="493"/>
    </location>
</feature>
<dbReference type="FunFam" id="1.25.40.10:FF:000309">
    <property type="entry name" value="Pentatricopeptide repeat-containing protein, chloroplastic"/>
    <property type="match status" value="1"/>
</dbReference>
<dbReference type="PANTHER" id="PTHR47926:SF363">
    <property type="entry name" value="PENTATRICOPEPTIDE REPEAT-CONTAINING PROTEIN"/>
    <property type="match status" value="1"/>
</dbReference>
<reference evidence="6" key="2">
    <citation type="submission" date="2021-12" db="EMBL/GenBank/DDBJ databases">
        <title>Resequencing data analysis of finger millet.</title>
        <authorList>
            <person name="Hatakeyama M."/>
            <person name="Aluri S."/>
            <person name="Balachadran M.T."/>
            <person name="Sivarajan S.R."/>
            <person name="Poveda L."/>
            <person name="Shimizu-Inatsugi R."/>
            <person name="Schlapbach R."/>
            <person name="Sreeman S.M."/>
            <person name="Shimizu K.K."/>
        </authorList>
    </citation>
    <scope>NUCLEOTIDE SEQUENCE</scope>
</reference>
<dbReference type="InterPro" id="IPR046960">
    <property type="entry name" value="PPR_At4g14850-like_plant"/>
</dbReference>
<comment type="caution">
    <text evidence="6">The sequence shown here is derived from an EMBL/GenBank/DDBJ whole genome shotgun (WGS) entry which is preliminary data.</text>
</comment>
<dbReference type="Gene3D" id="1.25.40.10">
    <property type="entry name" value="Tetratricopeptide repeat domain"/>
    <property type="match status" value="5"/>
</dbReference>
<evidence type="ECO:0000256" key="4">
    <source>
        <dbReference type="PROSITE-ProRule" id="PRU00708"/>
    </source>
</evidence>
<dbReference type="Proteomes" id="UP001054889">
    <property type="component" value="Unassembled WGS sequence"/>
</dbReference>
<dbReference type="InterPro" id="IPR002885">
    <property type="entry name" value="PPR_rpt"/>
</dbReference>
<reference evidence="6" key="1">
    <citation type="journal article" date="2018" name="DNA Res.">
        <title>Multiple hybrid de novo genome assembly of finger millet, an orphan allotetraploid crop.</title>
        <authorList>
            <person name="Hatakeyama M."/>
            <person name="Aluri S."/>
            <person name="Balachadran M.T."/>
            <person name="Sivarajan S.R."/>
            <person name="Patrignani A."/>
            <person name="Gruter S."/>
            <person name="Poveda L."/>
            <person name="Shimizu-Inatsugi R."/>
            <person name="Baeten J."/>
            <person name="Francoijs K.J."/>
            <person name="Nataraja K.N."/>
            <person name="Reddy Y.A.N."/>
            <person name="Phadnis S."/>
            <person name="Ravikumar R.L."/>
            <person name="Schlapbach R."/>
            <person name="Sreeman S.M."/>
            <person name="Shimizu K.K."/>
        </authorList>
    </citation>
    <scope>NUCLEOTIDE SEQUENCE</scope>
</reference>
<dbReference type="Pfam" id="PF13041">
    <property type="entry name" value="PPR_2"/>
    <property type="match status" value="3"/>
</dbReference>
<evidence type="ECO:0000313" key="6">
    <source>
        <dbReference type="EMBL" id="GJN29443.1"/>
    </source>
</evidence>
<sequence length="642" mass="71405">MWHHSLPARPPRAPTLRWPPGRPPRPHQAAQLLRGARRHLLRARVFGGTPQPDAYSYRVMIGCLVGAGCYADAVTLHRDMRRRCPVHTALDDVVISFALKACVRSADFGYGRRLHCDAFKAGGADDFVMNSLVDMYAKAGDLECAWKVFDRISRRNVVSWTAMLSGYVQNDFAGEALFLFNNMRQEDVHPSEYTWASVLAACTALSGLHQGRWIHGSVIKHGLILNSFISAALLDMYVKCREVKDGRLLFDELNCIDLVLWTTMIVGYTQNGSPIAALHLFLDKKFLSIVPSSVTITTVLSASAQLHDLPLGRSIHCMAIKFGVTGADVVMNVLVDMYAKCQAVSDANSLFERVLNKDVVTWNSMIAGYAENDMGHDALVLFKKMRLQGASPDPISVVNALSACVCLDDILIGKCFHTYAVKHAFMSNIFVNTALLNLYNKCADLPSARRVFDEMDNRNSVTWCAMIGGYGMQGDSMGSIDLFNEMLKDSIHPNDVVFTSILTICSHTGMVTAGKKYFDSMAQHFNITPSMKHYACMVDVLARAGNLEEALEFIEKMPMQADTSVWGAFLHGCRLHSRLEFGEEAIKRMMVLHPENPDLYVLISNLYTSYGMWDKSLAIRRWMQERGLVKVPGCSSIGSENG</sequence>
<comment type="similarity">
    <text evidence="3">Belongs to the PPR family. PCMP-E subfamily.</text>
</comment>
<gene>
    <name evidence="6" type="primary">gb17669</name>
    <name evidence="6" type="ORF">PR202_gb17669</name>
</gene>
<organism evidence="6 7">
    <name type="scientific">Eleusine coracana subsp. coracana</name>
    <dbReference type="NCBI Taxonomy" id="191504"/>
    <lineage>
        <taxon>Eukaryota</taxon>
        <taxon>Viridiplantae</taxon>
        <taxon>Streptophyta</taxon>
        <taxon>Embryophyta</taxon>
        <taxon>Tracheophyta</taxon>
        <taxon>Spermatophyta</taxon>
        <taxon>Magnoliopsida</taxon>
        <taxon>Liliopsida</taxon>
        <taxon>Poales</taxon>
        <taxon>Poaceae</taxon>
        <taxon>PACMAD clade</taxon>
        <taxon>Chloridoideae</taxon>
        <taxon>Cynodonteae</taxon>
        <taxon>Eleusininae</taxon>
        <taxon>Eleusine</taxon>
    </lineage>
</organism>
<keyword evidence="2" id="KW-0809">Transit peptide</keyword>
<dbReference type="Pfam" id="PF20431">
    <property type="entry name" value="E_motif"/>
    <property type="match status" value="1"/>
</dbReference>
<dbReference type="FunFam" id="1.25.40.10:FF:000555">
    <property type="entry name" value="Pentatricopeptide repeat-containing protein"/>
    <property type="match status" value="1"/>
</dbReference>
<dbReference type="GO" id="GO:0009451">
    <property type="term" value="P:RNA modification"/>
    <property type="evidence" value="ECO:0007669"/>
    <property type="project" value="InterPro"/>
</dbReference>
<dbReference type="InterPro" id="IPR011990">
    <property type="entry name" value="TPR-like_helical_dom_sf"/>
</dbReference>
<proteinExistence type="inferred from homology"/>
<evidence type="ECO:0000313" key="7">
    <source>
        <dbReference type="Proteomes" id="UP001054889"/>
    </source>
</evidence>
<feature type="repeat" description="PPR" evidence="4">
    <location>
        <begin position="358"/>
        <end position="392"/>
    </location>
</feature>
<evidence type="ECO:0000256" key="5">
    <source>
        <dbReference type="SAM" id="MobiDB-lite"/>
    </source>
</evidence>
<feature type="repeat" description="PPR" evidence="4">
    <location>
        <begin position="156"/>
        <end position="190"/>
    </location>
</feature>
<evidence type="ECO:0000256" key="3">
    <source>
        <dbReference type="ARBA" id="ARBA00061659"/>
    </source>
</evidence>
<dbReference type="FunFam" id="1.25.40.10:FF:000212">
    <property type="entry name" value="Pentatricopeptide repeat-containing protein At2g03380, mitochondrial"/>
    <property type="match status" value="1"/>
</dbReference>
<feature type="region of interest" description="Disordered" evidence="5">
    <location>
        <begin position="1"/>
        <end position="28"/>
    </location>
</feature>
<dbReference type="NCBIfam" id="TIGR00756">
    <property type="entry name" value="PPR"/>
    <property type="match status" value="6"/>
</dbReference>
<dbReference type="FunFam" id="1.25.40.10:FF:000344">
    <property type="entry name" value="Pentatricopeptide repeat-containing protein"/>
    <property type="match status" value="1"/>
</dbReference>
<feature type="repeat" description="PPR" evidence="4">
    <location>
        <begin position="125"/>
        <end position="155"/>
    </location>
</feature>
<keyword evidence="7" id="KW-1185">Reference proteome</keyword>
<name>A0AAV5F178_ELECO</name>